<dbReference type="RefSeq" id="WP_343795652.1">
    <property type="nucleotide sequence ID" value="NZ_BAAADJ010000004.1"/>
</dbReference>
<evidence type="ECO:0000256" key="6">
    <source>
        <dbReference type="SAM" id="Phobius"/>
    </source>
</evidence>
<evidence type="ECO:0000256" key="3">
    <source>
        <dbReference type="ARBA" id="ARBA00022692"/>
    </source>
</evidence>
<dbReference type="EMBL" id="BAAADJ010000004">
    <property type="protein sequence ID" value="GAA0315543.1"/>
    <property type="molecule type" value="Genomic_DNA"/>
</dbReference>
<dbReference type="Proteomes" id="UP001500782">
    <property type="component" value="Unassembled WGS sequence"/>
</dbReference>
<gene>
    <name evidence="7" type="ORF">GCM10008967_02620</name>
</gene>
<feature type="transmembrane region" description="Helical" evidence="6">
    <location>
        <begin position="382"/>
        <end position="401"/>
    </location>
</feature>
<evidence type="ECO:0000256" key="5">
    <source>
        <dbReference type="ARBA" id="ARBA00023136"/>
    </source>
</evidence>
<feature type="transmembrane region" description="Helical" evidence="6">
    <location>
        <begin position="113"/>
        <end position="131"/>
    </location>
</feature>
<feature type="transmembrane region" description="Helical" evidence="6">
    <location>
        <begin position="140"/>
        <end position="159"/>
    </location>
</feature>
<dbReference type="CDD" id="cd13128">
    <property type="entry name" value="MATE_Wzx_like"/>
    <property type="match status" value="1"/>
</dbReference>
<reference evidence="7 8" key="1">
    <citation type="journal article" date="2019" name="Int. J. Syst. Evol. Microbiol.">
        <title>The Global Catalogue of Microorganisms (GCM) 10K type strain sequencing project: providing services to taxonomists for standard genome sequencing and annotation.</title>
        <authorList>
            <consortium name="The Broad Institute Genomics Platform"/>
            <consortium name="The Broad Institute Genome Sequencing Center for Infectious Disease"/>
            <person name="Wu L."/>
            <person name="Ma J."/>
        </authorList>
    </citation>
    <scope>NUCLEOTIDE SEQUENCE [LARGE SCALE GENOMIC DNA]</scope>
    <source>
        <strain evidence="7 8">JCM 9731</strain>
    </source>
</reference>
<feature type="transmembrane region" description="Helical" evidence="6">
    <location>
        <begin position="85"/>
        <end position="107"/>
    </location>
</feature>
<dbReference type="InterPro" id="IPR002797">
    <property type="entry name" value="Polysacc_synth"/>
</dbReference>
<dbReference type="PANTHER" id="PTHR30250:SF11">
    <property type="entry name" value="O-ANTIGEN TRANSPORTER-RELATED"/>
    <property type="match status" value="1"/>
</dbReference>
<dbReference type="InterPro" id="IPR050833">
    <property type="entry name" value="Poly_Biosynth_Transport"/>
</dbReference>
<keyword evidence="8" id="KW-1185">Reference proteome</keyword>
<keyword evidence="5 6" id="KW-0472">Membrane</keyword>
<feature type="transmembrane region" description="Helical" evidence="6">
    <location>
        <begin position="320"/>
        <end position="346"/>
    </location>
</feature>
<feature type="transmembrane region" description="Helical" evidence="6">
    <location>
        <begin position="443"/>
        <end position="461"/>
    </location>
</feature>
<feature type="transmembrane region" description="Helical" evidence="6">
    <location>
        <begin position="7"/>
        <end position="29"/>
    </location>
</feature>
<feature type="transmembrane region" description="Helical" evidence="6">
    <location>
        <begin position="245"/>
        <end position="265"/>
    </location>
</feature>
<organism evidence="7 8">
    <name type="scientific">Bacillus carboniphilus</name>
    <dbReference type="NCBI Taxonomy" id="86663"/>
    <lineage>
        <taxon>Bacteria</taxon>
        <taxon>Bacillati</taxon>
        <taxon>Bacillota</taxon>
        <taxon>Bacilli</taxon>
        <taxon>Bacillales</taxon>
        <taxon>Bacillaceae</taxon>
        <taxon>Bacillus</taxon>
    </lineage>
</organism>
<feature type="transmembrane region" description="Helical" evidence="6">
    <location>
        <begin position="206"/>
        <end position="225"/>
    </location>
</feature>
<evidence type="ECO:0000313" key="7">
    <source>
        <dbReference type="EMBL" id="GAA0315543.1"/>
    </source>
</evidence>
<feature type="transmembrane region" description="Helical" evidence="6">
    <location>
        <begin position="286"/>
        <end position="314"/>
    </location>
</feature>
<feature type="transmembrane region" description="Helical" evidence="6">
    <location>
        <begin position="165"/>
        <end position="185"/>
    </location>
</feature>
<keyword evidence="4 6" id="KW-1133">Transmembrane helix</keyword>
<dbReference type="PANTHER" id="PTHR30250">
    <property type="entry name" value="PST FAMILY PREDICTED COLANIC ACID TRANSPORTER"/>
    <property type="match status" value="1"/>
</dbReference>
<name>A0ABN0VRL2_9BACI</name>
<comment type="subcellular location">
    <subcellularLocation>
        <location evidence="1">Cell membrane</location>
        <topology evidence="1">Multi-pass membrane protein</topology>
    </subcellularLocation>
</comment>
<feature type="transmembrane region" description="Helical" evidence="6">
    <location>
        <begin position="413"/>
        <end position="437"/>
    </location>
</feature>
<feature type="transmembrane region" description="Helical" evidence="6">
    <location>
        <begin position="41"/>
        <end position="64"/>
    </location>
</feature>
<feature type="transmembrane region" description="Helical" evidence="6">
    <location>
        <begin position="358"/>
        <end position="376"/>
    </location>
</feature>
<keyword evidence="2" id="KW-1003">Cell membrane</keyword>
<evidence type="ECO:0000313" key="8">
    <source>
        <dbReference type="Proteomes" id="UP001500782"/>
    </source>
</evidence>
<keyword evidence="3 6" id="KW-0812">Transmembrane</keyword>
<accession>A0ABN0VRL2</accession>
<comment type="caution">
    <text evidence="7">The sequence shown here is derived from an EMBL/GenBank/DDBJ whole genome shotgun (WGS) entry which is preliminary data.</text>
</comment>
<dbReference type="Pfam" id="PF01943">
    <property type="entry name" value="Polysacc_synt"/>
    <property type="match status" value="1"/>
</dbReference>
<evidence type="ECO:0000256" key="2">
    <source>
        <dbReference type="ARBA" id="ARBA00022475"/>
    </source>
</evidence>
<sequence>MSSLKKNLFYVLLQQFVLIGLPFLTIPYISRVLGPDGVGLYGYSFSIVTLLINIFLLGSNLYAAREIAKVKEDSERLNRDFSEIFWIRFSLLLVAAVLYWISVMTMFDGSIVFYLQGLHLIGAFFDITWLYQGLEQFKKVVTRNISIKLLGFGSVFIFVKDSNDVWLYTFIMGISVVVGNLFLFYKLGQFVSFKMISTWARVREHLYKMFLLFIPAFSAMIYSVLDKTMLGTLSTVDQVGYYEQSYKIVYMITQLLYVTGIVMLPRTSSLIANNQMDKLHDVIKRGLTINFLLVFPLAIGLITISEDFIVWFLGPDFAPSIWVAIVMAPIIIFKSLGVIFGSWYLVPMEMNKEYTIPIVFGAILNVILNFALIPFYGAVGAAIATVSTEGIILLIQIWFLRKVFPFKQMVKESVIKYLAIALLMGALIFGVDLLIILPLFWSILLKVTIGVVFYFLILFLIKDKQLQFILNKMPGSRARG</sequence>
<evidence type="ECO:0000256" key="1">
    <source>
        <dbReference type="ARBA" id="ARBA00004651"/>
    </source>
</evidence>
<evidence type="ECO:0000256" key="4">
    <source>
        <dbReference type="ARBA" id="ARBA00022989"/>
    </source>
</evidence>
<proteinExistence type="predicted"/>
<protein>
    <submittedName>
        <fullName evidence="7">Flippase</fullName>
    </submittedName>
</protein>